<keyword evidence="11" id="KW-0486">Methionine biosynthesis</keyword>
<dbReference type="SMART" id="SM00859">
    <property type="entry name" value="Semialdhyde_dh"/>
    <property type="match status" value="1"/>
</dbReference>
<dbReference type="GO" id="GO:0004073">
    <property type="term" value="F:aspartate-semialdehyde dehydrogenase activity"/>
    <property type="evidence" value="ECO:0007669"/>
    <property type="project" value="UniProtKB-EC"/>
</dbReference>
<name>A0A0U3GTT4_9MICC</name>
<evidence type="ECO:0000256" key="1">
    <source>
        <dbReference type="ARBA" id="ARBA00005021"/>
    </source>
</evidence>
<dbReference type="CDD" id="cd02314">
    <property type="entry name" value="VcASADH1_like_N"/>
    <property type="match status" value="1"/>
</dbReference>
<dbReference type="PANTHER" id="PTHR46278:SF4">
    <property type="entry name" value="ASPARTATE-SEMIALDEHYDE DEHYDROGENASE"/>
    <property type="match status" value="1"/>
</dbReference>
<dbReference type="GO" id="GO:0046983">
    <property type="term" value="F:protein dimerization activity"/>
    <property type="evidence" value="ECO:0007669"/>
    <property type="project" value="InterPro"/>
</dbReference>
<comment type="pathway">
    <text evidence="3">Amino-acid biosynthesis; L-threonine biosynthesis; L-threonine from L-aspartate: step 2/5.</text>
</comment>
<evidence type="ECO:0000256" key="8">
    <source>
        <dbReference type="ARBA" id="ARBA00022697"/>
    </source>
</evidence>
<sequence>MTTAATPSVGLVGWRGMVGSVLMQRMQDEGDFANINPVFFSTSNAGGAAPSIAGAAAGAAGKLEDAFDVDTLAKLPIIVTAQGGDYTKRVHTELRGRGWDGLWIDAASTLRMNDDSIIVLDPINRDVIDKGLVNGTKDFIGGNCTVSCMLMGLGGLFKNGLVEWGTSMTYQAASGGGARHMRELLSQFGTLNAEVSSELDDPASAILEIDRKVLAHQRSDIDATQFGVPLAGSLIPWIDADLGNGQSKEEWKAGVETNKILGTSDENRIIMDGLCIRIGAMRSHSQALTLKLREDLSVAEIEKLLADDNEWAKVIPNTKEDSMAGLTPVAASGTLDIPVGRIRKMEMGPEYISAFTVGDQLLWGAAEPLRRMLNIATGNL</sequence>
<keyword evidence="7" id="KW-0028">Amino-acid biosynthesis</keyword>
<dbReference type="Proteomes" id="UP000065151">
    <property type="component" value="Chromosome"/>
</dbReference>
<feature type="domain" description="Semialdehyde dehydrogenase NAD-binding" evidence="14">
    <location>
        <begin position="8"/>
        <end position="131"/>
    </location>
</feature>
<dbReference type="CDD" id="cd23938">
    <property type="entry name" value="ASADH_C_bac_like"/>
    <property type="match status" value="1"/>
</dbReference>
<dbReference type="Pfam" id="PF02774">
    <property type="entry name" value="Semialdhyde_dhC"/>
    <property type="match status" value="1"/>
</dbReference>
<comment type="catalytic activity">
    <reaction evidence="12">
        <text>L-aspartate 4-semialdehyde + phosphate + NADP(+) = 4-phospho-L-aspartate + NADPH + H(+)</text>
        <dbReference type="Rhea" id="RHEA:24284"/>
        <dbReference type="ChEBI" id="CHEBI:15378"/>
        <dbReference type="ChEBI" id="CHEBI:43474"/>
        <dbReference type="ChEBI" id="CHEBI:57535"/>
        <dbReference type="ChEBI" id="CHEBI:57783"/>
        <dbReference type="ChEBI" id="CHEBI:58349"/>
        <dbReference type="ChEBI" id="CHEBI:537519"/>
        <dbReference type="EC" id="1.2.1.11"/>
    </reaction>
</comment>
<comment type="subunit">
    <text evidence="5">Homodimer.</text>
</comment>
<dbReference type="GO" id="GO:0009086">
    <property type="term" value="P:methionine biosynthetic process"/>
    <property type="evidence" value="ECO:0007669"/>
    <property type="project" value="UniProtKB-KW"/>
</dbReference>
<dbReference type="Gene3D" id="3.40.50.720">
    <property type="entry name" value="NAD(P)-binding Rossmann-like Domain"/>
    <property type="match status" value="1"/>
</dbReference>
<dbReference type="EMBL" id="CP013747">
    <property type="protein sequence ID" value="ALV42566.1"/>
    <property type="molecule type" value="Genomic_DNA"/>
</dbReference>
<proteinExistence type="inferred from homology"/>
<dbReference type="PANTHER" id="PTHR46278">
    <property type="entry name" value="DEHYDROGENASE, PUTATIVE-RELATED"/>
    <property type="match status" value="1"/>
</dbReference>
<evidence type="ECO:0000256" key="5">
    <source>
        <dbReference type="ARBA" id="ARBA00011738"/>
    </source>
</evidence>
<keyword evidence="9" id="KW-0521">NADP</keyword>
<feature type="active site" description="Proton acceptor" evidence="13">
    <location>
        <position position="284"/>
    </location>
</feature>
<accession>A0A0U3GTT4</accession>
<dbReference type="InterPro" id="IPR000534">
    <property type="entry name" value="Semialdehyde_DH_NAD-bd"/>
</dbReference>
<protein>
    <recommendedName>
        <fullName evidence="6">aspartate-semialdehyde dehydrogenase</fullName>
        <ecNumber evidence="6">1.2.1.11</ecNumber>
    </recommendedName>
</protein>
<dbReference type="KEGG" id="psul:AU252_16600"/>
<dbReference type="GO" id="GO:0009097">
    <property type="term" value="P:isoleucine biosynthetic process"/>
    <property type="evidence" value="ECO:0007669"/>
    <property type="project" value="InterPro"/>
</dbReference>
<dbReference type="InterPro" id="IPR000319">
    <property type="entry name" value="Asp-semialdehyde_DH_CS"/>
</dbReference>
<keyword evidence="8" id="KW-0791">Threonine biosynthesis</keyword>
<dbReference type="SUPFAM" id="SSF51735">
    <property type="entry name" value="NAD(P)-binding Rossmann-fold domains"/>
    <property type="match status" value="1"/>
</dbReference>
<dbReference type="PIRSF" id="PIRSF000148">
    <property type="entry name" value="ASA_dh"/>
    <property type="match status" value="1"/>
</dbReference>
<evidence type="ECO:0000259" key="14">
    <source>
        <dbReference type="SMART" id="SM00859"/>
    </source>
</evidence>
<gene>
    <name evidence="15" type="ORF">AU252_16600</name>
</gene>
<evidence type="ECO:0000313" key="15">
    <source>
        <dbReference type="EMBL" id="ALV42566.1"/>
    </source>
</evidence>
<evidence type="ECO:0000256" key="2">
    <source>
        <dbReference type="ARBA" id="ARBA00005076"/>
    </source>
</evidence>
<dbReference type="GO" id="GO:0009088">
    <property type="term" value="P:threonine biosynthetic process"/>
    <property type="evidence" value="ECO:0007669"/>
    <property type="project" value="UniProtKB-UniPathway"/>
</dbReference>
<evidence type="ECO:0000256" key="12">
    <source>
        <dbReference type="ARBA" id="ARBA00047891"/>
    </source>
</evidence>
<dbReference type="SUPFAM" id="SSF55347">
    <property type="entry name" value="Glyceraldehyde-3-phosphate dehydrogenase-like, C-terminal domain"/>
    <property type="match status" value="1"/>
</dbReference>
<dbReference type="Pfam" id="PF01118">
    <property type="entry name" value="Semialdhyde_dh"/>
    <property type="match status" value="1"/>
</dbReference>
<dbReference type="UniPathway" id="UPA00050">
    <property type="reaction ID" value="UER00463"/>
</dbReference>
<dbReference type="AlphaFoldDB" id="A0A0U3GTT4"/>
<dbReference type="GO" id="GO:0050661">
    <property type="term" value="F:NADP binding"/>
    <property type="evidence" value="ECO:0007669"/>
    <property type="project" value="InterPro"/>
</dbReference>
<evidence type="ECO:0000256" key="7">
    <source>
        <dbReference type="ARBA" id="ARBA00022605"/>
    </source>
</evidence>
<evidence type="ECO:0000256" key="13">
    <source>
        <dbReference type="PIRSR" id="PIRSR000148-1"/>
    </source>
</evidence>
<dbReference type="PROSITE" id="PS01103">
    <property type="entry name" value="ASD"/>
    <property type="match status" value="1"/>
</dbReference>
<organism evidence="15">
    <name type="scientific">Pseudarthrobacter sulfonivorans</name>
    <dbReference type="NCBI Taxonomy" id="121292"/>
    <lineage>
        <taxon>Bacteria</taxon>
        <taxon>Bacillati</taxon>
        <taxon>Actinomycetota</taxon>
        <taxon>Actinomycetes</taxon>
        <taxon>Micrococcales</taxon>
        <taxon>Micrococcaceae</taxon>
        <taxon>Pseudarthrobacter</taxon>
    </lineage>
</organism>
<dbReference type="InterPro" id="IPR036291">
    <property type="entry name" value="NAD(P)-bd_dom_sf"/>
</dbReference>
<comment type="similarity">
    <text evidence="4">Belongs to the aspartate-semialdehyde dehydrogenase family.</text>
</comment>
<dbReference type="NCBIfam" id="NF005144">
    <property type="entry name" value="PRK06598.1"/>
    <property type="match status" value="1"/>
</dbReference>
<dbReference type="STRING" id="121292.AU252_16600"/>
<dbReference type="UniPathway" id="UPA00051">
    <property type="reaction ID" value="UER00464"/>
</dbReference>
<evidence type="ECO:0000313" key="16">
    <source>
        <dbReference type="Proteomes" id="UP000065151"/>
    </source>
</evidence>
<dbReference type="GO" id="GO:0009089">
    <property type="term" value="P:lysine biosynthetic process via diaminopimelate"/>
    <property type="evidence" value="ECO:0007669"/>
    <property type="project" value="UniProtKB-UniPathway"/>
</dbReference>
<dbReference type="InterPro" id="IPR012280">
    <property type="entry name" value="Semialdhyde_DH_dimer_dom"/>
</dbReference>
<evidence type="ECO:0000256" key="4">
    <source>
        <dbReference type="ARBA" id="ARBA00010584"/>
    </source>
</evidence>
<dbReference type="NCBIfam" id="TIGR01745">
    <property type="entry name" value="asd_gamma"/>
    <property type="match status" value="1"/>
</dbReference>
<reference evidence="15 16" key="1">
    <citation type="submission" date="2015-12" db="EMBL/GenBank/DDBJ databases">
        <authorList>
            <person name="Shamseldin A."/>
            <person name="Moawad H."/>
            <person name="Abd El-Rahim W.M."/>
            <person name="Sadowsky M.J."/>
        </authorList>
    </citation>
    <scope>NUCLEOTIDE SEQUENCE [LARGE SCALE GENOMIC DNA]</scope>
    <source>
        <strain evidence="15 16">Ar51</strain>
    </source>
</reference>
<feature type="active site" description="Acyl-thioester intermediate" evidence="13">
    <location>
        <position position="144"/>
    </location>
</feature>
<evidence type="ECO:0000256" key="3">
    <source>
        <dbReference type="ARBA" id="ARBA00005097"/>
    </source>
</evidence>
<dbReference type="Gene3D" id="3.30.360.10">
    <property type="entry name" value="Dihydrodipicolinate Reductase, domain 2"/>
    <property type="match status" value="1"/>
</dbReference>
<comment type="pathway">
    <text evidence="2">Amino-acid biosynthesis; L-lysine biosynthesis via DAP pathway; (S)-tetrahydrodipicolinate from L-aspartate: step 2/4.</text>
</comment>
<keyword evidence="10" id="KW-0560">Oxidoreductase</keyword>
<dbReference type="EC" id="1.2.1.11" evidence="6"/>
<dbReference type="InterPro" id="IPR011534">
    <property type="entry name" value="Asp_ADH_gamma-type"/>
</dbReference>
<evidence type="ECO:0000256" key="9">
    <source>
        <dbReference type="ARBA" id="ARBA00022857"/>
    </source>
</evidence>
<evidence type="ECO:0000256" key="11">
    <source>
        <dbReference type="ARBA" id="ARBA00023167"/>
    </source>
</evidence>
<dbReference type="RefSeq" id="WP_058931682.1">
    <property type="nucleotide sequence ID" value="NZ_CP013747.1"/>
</dbReference>
<evidence type="ECO:0000256" key="6">
    <source>
        <dbReference type="ARBA" id="ARBA00013120"/>
    </source>
</evidence>
<evidence type="ECO:0000256" key="10">
    <source>
        <dbReference type="ARBA" id="ARBA00023002"/>
    </source>
</evidence>
<dbReference type="GO" id="GO:0051287">
    <property type="term" value="F:NAD binding"/>
    <property type="evidence" value="ECO:0007669"/>
    <property type="project" value="InterPro"/>
</dbReference>
<dbReference type="UniPathway" id="UPA00034">
    <property type="reaction ID" value="UER00016"/>
</dbReference>
<comment type="pathway">
    <text evidence="1">Amino-acid biosynthesis; L-methionine biosynthesis via de novo pathway; L-homoserine from L-aspartate: step 2/3.</text>
</comment>